<dbReference type="PANTHER" id="PTHR11188:SF176">
    <property type="entry name" value="ARRESTIN DOMAIN-CONTAINING PROTEIN 1"/>
    <property type="match status" value="1"/>
</dbReference>
<dbReference type="RefSeq" id="XP_050501272.1">
    <property type="nucleotide sequence ID" value="XM_050645315.1"/>
</dbReference>
<keyword evidence="5" id="KW-1185">Reference proteome</keyword>
<dbReference type="Gene3D" id="2.60.40.640">
    <property type="match status" value="2"/>
</dbReference>
<dbReference type="InterPro" id="IPR011022">
    <property type="entry name" value="Arrestin_C-like"/>
</dbReference>
<dbReference type="EnsemblMetazoa" id="XM_050645316.1">
    <property type="protein sequence ID" value="XP_050501273.1"/>
    <property type="gene ID" value="LOC114334661"/>
</dbReference>
<evidence type="ECO:0000313" key="5">
    <source>
        <dbReference type="Proteomes" id="UP001652700"/>
    </source>
</evidence>
<organism evidence="4 5">
    <name type="scientific">Diabrotica virgifera virgifera</name>
    <name type="common">western corn rootworm</name>
    <dbReference type="NCBI Taxonomy" id="50390"/>
    <lineage>
        <taxon>Eukaryota</taxon>
        <taxon>Metazoa</taxon>
        <taxon>Ecdysozoa</taxon>
        <taxon>Arthropoda</taxon>
        <taxon>Hexapoda</taxon>
        <taxon>Insecta</taxon>
        <taxon>Pterygota</taxon>
        <taxon>Neoptera</taxon>
        <taxon>Endopterygota</taxon>
        <taxon>Coleoptera</taxon>
        <taxon>Polyphaga</taxon>
        <taxon>Cucujiformia</taxon>
        <taxon>Chrysomeloidea</taxon>
        <taxon>Chrysomelidae</taxon>
        <taxon>Galerucinae</taxon>
        <taxon>Diabroticina</taxon>
        <taxon>Diabroticites</taxon>
        <taxon>Diabrotica</taxon>
    </lineage>
</organism>
<evidence type="ECO:0000259" key="3">
    <source>
        <dbReference type="SMART" id="SM01017"/>
    </source>
</evidence>
<dbReference type="Proteomes" id="UP001652700">
    <property type="component" value="Unplaced"/>
</dbReference>
<dbReference type="InterPro" id="IPR011021">
    <property type="entry name" value="Arrestin-like_N"/>
</dbReference>
<dbReference type="PANTHER" id="PTHR11188">
    <property type="entry name" value="ARRESTIN DOMAIN CONTAINING PROTEIN"/>
    <property type="match status" value="1"/>
</dbReference>
<dbReference type="Pfam" id="PF02752">
    <property type="entry name" value="Arrestin_C"/>
    <property type="match status" value="1"/>
</dbReference>
<dbReference type="GeneID" id="114334661"/>
<dbReference type="InterPro" id="IPR050357">
    <property type="entry name" value="Arrestin_domain-protein"/>
</dbReference>
<sequence length="310" mass="35032">MSCKVILDTTGPVNPGATIYGRIECIVNTEQFIREIRCKLVGNEHTSIKSAKDTFEGHNEFLNLKMSLIGEGTLEPGQHEYPFCFTIPKDLPSSFQTEYGFVRYFIKATVDVPYASDYIDEVTVPVTAIIDLNNIKEELQTKPVSFQNEKTVCCLCCAGGEISMTLRLEKDAFIIGEEAKIIVDVSNMSRISIEEINLTLTRIMEFKTQGIRYEKTKEVLVTETELGVGAHGQKTLFITLKIPQSIVIQNLVKCNLIQEYFRLRVEAGLSLLHRNLIIDTFIKLGHVALNTTTNLDEIENILPPPYQERY</sequence>
<dbReference type="InterPro" id="IPR014756">
    <property type="entry name" value="Ig_E-set"/>
</dbReference>
<dbReference type="SUPFAM" id="SSF81296">
    <property type="entry name" value="E set domains"/>
    <property type="match status" value="2"/>
</dbReference>
<feature type="domain" description="Arrestin C-terminal-like" evidence="3">
    <location>
        <begin position="158"/>
        <end position="289"/>
    </location>
</feature>
<protein>
    <recommendedName>
        <fullName evidence="3">Arrestin C-terminal-like domain-containing protein</fullName>
    </recommendedName>
</protein>
<dbReference type="InterPro" id="IPR014752">
    <property type="entry name" value="Arrestin-like_C"/>
</dbReference>
<dbReference type="EnsemblMetazoa" id="XM_050645315.1">
    <property type="protein sequence ID" value="XP_050501272.1"/>
    <property type="gene ID" value="LOC114334661"/>
</dbReference>
<dbReference type="RefSeq" id="XP_050501273.1">
    <property type="nucleotide sequence ID" value="XM_050645316.1"/>
</dbReference>
<evidence type="ECO:0000313" key="4">
    <source>
        <dbReference type="EnsemblMetazoa" id="XP_050501272.1"/>
    </source>
</evidence>
<evidence type="ECO:0000256" key="1">
    <source>
        <dbReference type="ARBA" id="ARBA00005298"/>
    </source>
</evidence>
<dbReference type="Pfam" id="PF00339">
    <property type="entry name" value="Arrestin_N"/>
    <property type="match status" value="1"/>
</dbReference>
<evidence type="ECO:0000256" key="2">
    <source>
        <dbReference type="ARBA" id="ARBA00022606"/>
    </source>
</evidence>
<reference evidence="4" key="1">
    <citation type="submission" date="2025-05" db="UniProtKB">
        <authorList>
            <consortium name="EnsemblMetazoa"/>
        </authorList>
    </citation>
    <scope>IDENTIFICATION</scope>
</reference>
<dbReference type="SMART" id="SM01017">
    <property type="entry name" value="Arrestin_C"/>
    <property type="match status" value="1"/>
</dbReference>
<accession>A0ABM5JTL1</accession>
<name>A0ABM5JTL1_DIAVI</name>
<keyword evidence="2" id="KW-0716">Sensory transduction</keyword>
<comment type="similarity">
    <text evidence="1">Belongs to the arrestin family.</text>
</comment>
<proteinExistence type="inferred from homology"/>